<protein>
    <recommendedName>
        <fullName evidence="2">IstB-like ATP-binding domain-containing protein</fullName>
    </recommendedName>
</protein>
<name>A0A919QAB5_9ACTN</name>
<dbReference type="EMBL" id="BOOA01000007">
    <property type="protein sequence ID" value="GIH23020.1"/>
    <property type="molecule type" value="Genomic_DNA"/>
</dbReference>
<keyword evidence="4" id="KW-1185">Reference proteome</keyword>
<dbReference type="InterPro" id="IPR027417">
    <property type="entry name" value="P-loop_NTPase"/>
</dbReference>
<dbReference type="PANTHER" id="PTHR30050">
    <property type="entry name" value="CHROMOSOMAL REPLICATION INITIATOR PROTEIN DNAA"/>
    <property type="match status" value="1"/>
</dbReference>
<dbReference type="Proteomes" id="UP000640052">
    <property type="component" value="Unassembled WGS sequence"/>
</dbReference>
<accession>A0A919QAB5</accession>
<evidence type="ECO:0000313" key="3">
    <source>
        <dbReference type="EMBL" id="GIH23020.1"/>
    </source>
</evidence>
<dbReference type="RefSeq" id="WP_204039838.1">
    <property type="nucleotide sequence ID" value="NZ_BOOA01000007.1"/>
</dbReference>
<feature type="domain" description="IstB-like ATP-binding" evidence="2">
    <location>
        <begin position="106"/>
        <end position="201"/>
    </location>
</feature>
<gene>
    <name evidence="3" type="ORF">Aph01nite_13300</name>
</gene>
<proteinExistence type="predicted"/>
<evidence type="ECO:0000313" key="4">
    <source>
        <dbReference type="Proteomes" id="UP000640052"/>
    </source>
</evidence>
<evidence type="ECO:0000259" key="2">
    <source>
        <dbReference type="Pfam" id="PF01695"/>
    </source>
</evidence>
<sequence length="233" mass="25644">MTHDSENHRPIRVPDHPEDCDGNGWVHPESGGGAYRCPACDSQRVLQALGGFIPPRFHKPIAMPPEIYDWTQKGREAEGLYICGNVGTGKTHTAYTALAAWCLATGTAPTHGGISNNYGETTRYRPTVVFIRATTLFDELRPGNQPNRQLLVDCQRAALLVIDDIGVEKPSEFTAEKLYEIVDERYAQARPLIVTSNLPPRSLADQVGERVASRFAESCLIVPMTGADRRKSA</sequence>
<organism evidence="3 4">
    <name type="scientific">Acrocarpospora phusangensis</name>
    <dbReference type="NCBI Taxonomy" id="1070424"/>
    <lineage>
        <taxon>Bacteria</taxon>
        <taxon>Bacillati</taxon>
        <taxon>Actinomycetota</taxon>
        <taxon>Actinomycetes</taxon>
        <taxon>Streptosporangiales</taxon>
        <taxon>Streptosporangiaceae</taxon>
        <taxon>Acrocarpospora</taxon>
    </lineage>
</organism>
<comment type="caution">
    <text evidence="3">The sequence shown here is derived from an EMBL/GenBank/DDBJ whole genome shotgun (WGS) entry which is preliminary data.</text>
</comment>
<dbReference type="GO" id="GO:0006260">
    <property type="term" value="P:DNA replication"/>
    <property type="evidence" value="ECO:0007669"/>
    <property type="project" value="TreeGrafter"/>
</dbReference>
<dbReference type="AlphaFoldDB" id="A0A919QAB5"/>
<feature type="region of interest" description="Disordered" evidence="1">
    <location>
        <begin position="1"/>
        <end position="22"/>
    </location>
</feature>
<dbReference type="SUPFAM" id="SSF52540">
    <property type="entry name" value="P-loop containing nucleoside triphosphate hydrolases"/>
    <property type="match status" value="1"/>
</dbReference>
<dbReference type="Pfam" id="PF01695">
    <property type="entry name" value="IstB_IS21"/>
    <property type="match status" value="1"/>
</dbReference>
<evidence type="ECO:0000256" key="1">
    <source>
        <dbReference type="SAM" id="MobiDB-lite"/>
    </source>
</evidence>
<dbReference type="InterPro" id="IPR002611">
    <property type="entry name" value="IstB_ATP-bd"/>
</dbReference>
<dbReference type="PANTHER" id="PTHR30050:SF4">
    <property type="entry name" value="ATP-BINDING PROTEIN RV3427C IN INSERTION SEQUENCE-RELATED"/>
    <property type="match status" value="1"/>
</dbReference>
<dbReference type="GO" id="GO:0005524">
    <property type="term" value="F:ATP binding"/>
    <property type="evidence" value="ECO:0007669"/>
    <property type="project" value="InterPro"/>
</dbReference>
<dbReference type="Gene3D" id="3.40.50.300">
    <property type="entry name" value="P-loop containing nucleotide triphosphate hydrolases"/>
    <property type="match status" value="1"/>
</dbReference>
<feature type="compositionally biased region" description="Basic and acidic residues" evidence="1">
    <location>
        <begin position="1"/>
        <end position="19"/>
    </location>
</feature>
<reference evidence="3" key="1">
    <citation type="submission" date="2021-01" db="EMBL/GenBank/DDBJ databases">
        <title>Whole genome shotgun sequence of Acrocarpospora phusangensis NBRC 108782.</title>
        <authorList>
            <person name="Komaki H."/>
            <person name="Tamura T."/>
        </authorList>
    </citation>
    <scope>NUCLEOTIDE SEQUENCE</scope>
    <source>
        <strain evidence="3">NBRC 108782</strain>
    </source>
</reference>